<accession>A0A0E9R3G1</accession>
<organism evidence="2">
    <name type="scientific">Anguilla anguilla</name>
    <name type="common">European freshwater eel</name>
    <name type="synonym">Muraena anguilla</name>
    <dbReference type="NCBI Taxonomy" id="7936"/>
    <lineage>
        <taxon>Eukaryota</taxon>
        <taxon>Metazoa</taxon>
        <taxon>Chordata</taxon>
        <taxon>Craniata</taxon>
        <taxon>Vertebrata</taxon>
        <taxon>Euteleostomi</taxon>
        <taxon>Actinopterygii</taxon>
        <taxon>Neopterygii</taxon>
        <taxon>Teleostei</taxon>
        <taxon>Anguilliformes</taxon>
        <taxon>Anguillidae</taxon>
        <taxon>Anguilla</taxon>
    </lineage>
</organism>
<dbReference type="AlphaFoldDB" id="A0A0E9R3G1"/>
<reference evidence="2" key="2">
    <citation type="journal article" date="2015" name="Fish Shellfish Immunol.">
        <title>Early steps in the European eel (Anguilla anguilla)-Vibrio vulnificus interaction in the gills: Role of the RtxA13 toxin.</title>
        <authorList>
            <person name="Callol A."/>
            <person name="Pajuelo D."/>
            <person name="Ebbesson L."/>
            <person name="Teles M."/>
            <person name="MacKenzie S."/>
            <person name="Amaro C."/>
        </authorList>
    </citation>
    <scope>NUCLEOTIDE SEQUENCE</scope>
</reference>
<reference evidence="2" key="1">
    <citation type="submission" date="2014-11" db="EMBL/GenBank/DDBJ databases">
        <authorList>
            <person name="Amaro Gonzalez C."/>
        </authorList>
    </citation>
    <scope>NUCLEOTIDE SEQUENCE</scope>
</reference>
<feature type="region of interest" description="Disordered" evidence="1">
    <location>
        <begin position="1"/>
        <end position="28"/>
    </location>
</feature>
<name>A0A0E9R3G1_ANGAN</name>
<evidence type="ECO:0000313" key="2">
    <source>
        <dbReference type="EMBL" id="JAH22863.1"/>
    </source>
</evidence>
<sequence>MCPSQHKKEKKKIGIKQTHIQTIPSIQQ</sequence>
<dbReference type="EMBL" id="GBXM01085714">
    <property type="protein sequence ID" value="JAH22863.1"/>
    <property type="molecule type" value="Transcribed_RNA"/>
</dbReference>
<feature type="compositionally biased region" description="Polar residues" evidence="1">
    <location>
        <begin position="18"/>
        <end position="28"/>
    </location>
</feature>
<feature type="compositionally biased region" description="Basic residues" evidence="1">
    <location>
        <begin position="1"/>
        <end position="14"/>
    </location>
</feature>
<protein>
    <submittedName>
        <fullName evidence="2">Uncharacterized protein</fullName>
    </submittedName>
</protein>
<evidence type="ECO:0000256" key="1">
    <source>
        <dbReference type="SAM" id="MobiDB-lite"/>
    </source>
</evidence>
<proteinExistence type="predicted"/>